<dbReference type="NCBIfam" id="TIGR02595">
    <property type="entry name" value="PEP_CTERM"/>
    <property type="match status" value="1"/>
</dbReference>
<accession>B4CUE2</accession>
<dbReference type="RefSeq" id="WP_006977632.1">
    <property type="nucleotide sequence ID" value="NZ_ABVL01000001.1"/>
</dbReference>
<dbReference type="eggNOG" id="ENOG50330Z8">
    <property type="taxonomic scope" value="Bacteria"/>
</dbReference>
<dbReference type="STRING" id="497964.CfE428DRAFT_0305"/>
<reference evidence="4 5" key="1">
    <citation type="journal article" date="2011" name="J. Bacteriol.">
        <title>Genome sequence of Chthoniobacter flavus Ellin428, an aerobic heterotrophic soil bacterium.</title>
        <authorList>
            <person name="Kant R."/>
            <person name="van Passel M.W."/>
            <person name="Palva A."/>
            <person name="Lucas S."/>
            <person name="Lapidus A."/>
            <person name="Glavina Del Rio T."/>
            <person name="Dalin E."/>
            <person name="Tice H."/>
            <person name="Bruce D."/>
            <person name="Goodwin L."/>
            <person name="Pitluck S."/>
            <person name="Larimer F.W."/>
            <person name="Land M.L."/>
            <person name="Hauser L."/>
            <person name="Sangwan P."/>
            <person name="de Vos W.M."/>
            <person name="Janssen P.H."/>
            <person name="Smidt H."/>
        </authorList>
    </citation>
    <scope>NUCLEOTIDE SEQUENCE [LARGE SCALE GENOMIC DNA]</scope>
    <source>
        <strain evidence="4 5">Ellin428</strain>
    </source>
</reference>
<dbReference type="Proteomes" id="UP000005824">
    <property type="component" value="Unassembled WGS sequence"/>
</dbReference>
<feature type="region of interest" description="Disordered" evidence="1">
    <location>
        <begin position="112"/>
        <end position="132"/>
    </location>
</feature>
<keyword evidence="5" id="KW-1185">Reference proteome</keyword>
<evidence type="ECO:0000313" key="4">
    <source>
        <dbReference type="EMBL" id="EDY22180.1"/>
    </source>
</evidence>
<feature type="signal peptide" evidence="2">
    <location>
        <begin position="1"/>
        <end position="19"/>
    </location>
</feature>
<evidence type="ECO:0000256" key="2">
    <source>
        <dbReference type="SAM" id="SignalP"/>
    </source>
</evidence>
<protein>
    <recommendedName>
        <fullName evidence="3">Ice-binding protein C-terminal domain-containing protein</fullName>
    </recommendedName>
</protein>
<dbReference type="InParanoid" id="B4CUE2"/>
<keyword evidence="2" id="KW-0732">Signal</keyword>
<feature type="domain" description="Ice-binding protein C-terminal" evidence="3">
    <location>
        <begin position="238"/>
        <end position="260"/>
    </location>
</feature>
<organism evidence="4 5">
    <name type="scientific">Chthoniobacter flavus Ellin428</name>
    <dbReference type="NCBI Taxonomy" id="497964"/>
    <lineage>
        <taxon>Bacteria</taxon>
        <taxon>Pseudomonadati</taxon>
        <taxon>Verrucomicrobiota</taxon>
        <taxon>Spartobacteria</taxon>
        <taxon>Chthoniobacterales</taxon>
        <taxon>Chthoniobacteraceae</taxon>
        <taxon>Chthoniobacter</taxon>
    </lineage>
</organism>
<dbReference type="EMBL" id="ABVL01000001">
    <property type="protein sequence ID" value="EDY22180.1"/>
    <property type="molecule type" value="Genomic_DNA"/>
</dbReference>
<sequence precursor="true">MKWTPLLALVAFCAASVRADVVTIGAAHDTTIFQNNVNNAAGGGPGIFAGTNGAISPRRGLMSFDLSSIPAGATITNVQLTLTVGQIAGSGGSGGMSTETIGLFEITRPWGEGTAESGATSMGGTGQGAAAANGDATWNQSAFGQTSWTNPGGDFVSTASASLTLTNAQPGLSFTWLSTSQLVSDVQGWLDTPSTNDGWELINADEKDGTTFDAFYTREAAEAGATSGELPSLQVTFTVPEPTTGALMTFALLGMVSARRSRRRP</sequence>
<evidence type="ECO:0000259" key="3">
    <source>
        <dbReference type="Pfam" id="PF07589"/>
    </source>
</evidence>
<feature type="chain" id="PRO_5002800179" description="Ice-binding protein C-terminal domain-containing protein" evidence="2">
    <location>
        <begin position="20"/>
        <end position="265"/>
    </location>
</feature>
<name>B4CUE2_9BACT</name>
<evidence type="ECO:0000256" key="1">
    <source>
        <dbReference type="SAM" id="MobiDB-lite"/>
    </source>
</evidence>
<comment type="caution">
    <text evidence="4">The sequence shown here is derived from an EMBL/GenBank/DDBJ whole genome shotgun (WGS) entry which is preliminary data.</text>
</comment>
<gene>
    <name evidence="4" type="ORF">CfE428DRAFT_0305</name>
</gene>
<dbReference type="Pfam" id="PF07589">
    <property type="entry name" value="PEP-CTERM"/>
    <property type="match status" value="1"/>
</dbReference>
<dbReference type="NCBIfam" id="NF033679">
    <property type="entry name" value="DNRLRE_dom"/>
    <property type="match status" value="1"/>
</dbReference>
<dbReference type="AlphaFoldDB" id="B4CUE2"/>
<proteinExistence type="predicted"/>
<evidence type="ECO:0000313" key="5">
    <source>
        <dbReference type="Proteomes" id="UP000005824"/>
    </source>
</evidence>
<dbReference type="InterPro" id="IPR013424">
    <property type="entry name" value="Ice-binding_C"/>
</dbReference>